<dbReference type="Gene3D" id="2.60.40.2470">
    <property type="entry name" value="SoxY domain"/>
    <property type="match status" value="1"/>
</dbReference>
<dbReference type="InterPro" id="IPR038162">
    <property type="entry name" value="SoxY_sf"/>
</dbReference>
<protein>
    <recommendedName>
        <fullName evidence="4">CHRD domain-containing protein</fullName>
    </recommendedName>
</protein>
<evidence type="ECO:0008006" key="4">
    <source>
        <dbReference type="Google" id="ProtNLM"/>
    </source>
</evidence>
<keyword evidence="1" id="KW-0732">Signal</keyword>
<evidence type="ECO:0000313" key="3">
    <source>
        <dbReference type="Proteomes" id="UP001267710"/>
    </source>
</evidence>
<comment type="caution">
    <text evidence="2">The sequence shown here is derived from an EMBL/GenBank/DDBJ whole genome shotgun (WGS) entry which is preliminary data.</text>
</comment>
<accession>A0ABU1I966</accession>
<name>A0ABU1I966_9BURK</name>
<gene>
    <name evidence="2" type="ORF">QE399_000518</name>
</gene>
<dbReference type="Proteomes" id="UP001267710">
    <property type="component" value="Unassembled WGS sequence"/>
</dbReference>
<keyword evidence="3" id="KW-1185">Reference proteome</keyword>
<sequence length="168" mass="17470">MLSPIAIQRAMSVALLCLLTSASAAAQTAGGAQGAPAAVPLPTNTDGKKVDEFLATLRPPTNLKSLNSGNDLLLEFPAVASAGPVRFRIVSTVPRTDGMWLLSLSPQPDSGAALFTGLTVEPSAFPEATLLLNIEKTQPVLLVVRAGGKYYGLQREIKVGQAMTGSKK</sequence>
<feature type="signal peptide" evidence="1">
    <location>
        <begin position="1"/>
        <end position="26"/>
    </location>
</feature>
<evidence type="ECO:0000313" key="2">
    <source>
        <dbReference type="EMBL" id="MDR6212829.1"/>
    </source>
</evidence>
<dbReference type="RefSeq" id="WP_309825845.1">
    <property type="nucleotide sequence ID" value="NZ_JAVIZX010000001.1"/>
</dbReference>
<dbReference type="EMBL" id="JAVIZX010000001">
    <property type="protein sequence ID" value="MDR6212829.1"/>
    <property type="molecule type" value="Genomic_DNA"/>
</dbReference>
<proteinExistence type="predicted"/>
<evidence type="ECO:0000256" key="1">
    <source>
        <dbReference type="SAM" id="SignalP"/>
    </source>
</evidence>
<feature type="chain" id="PRO_5046039027" description="CHRD domain-containing protein" evidence="1">
    <location>
        <begin position="27"/>
        <end position="168"/>
    </location>
</feature>
<organism evidence="2 3">
    <name type="scientific">Paracidovorax wautersii</name>
    <dbReference type="NCBI Taxonomy" id="1177982"/>
    <lineage>
        <taxon>Bacteria</taxon>
        <taxon>Pseudomonadati</taxon>
        <taxon>Pseudomonadota</taxon>
        <taxon>Betaproteobacteria</taxon>
        <taxon>Burkholderiales</taxon>
        <taxon>Comamonadaceae</taxon>
        <taxon>Paracidovorax</taxon>
    </lineage>
</organism>
<reference evidence="2 3" key="1">
    <citation type="submission" date="2023-08" db="EMBL/GenBank/DDBJ databases">
        <title>Functional and genomic diversity of the sorghum phyllosphere microbiome.</title>
        <authorList>
            <person name="Shade A."/>
        </authorList>
    </citation>
    <scope>NUCLEOTIDE SEQUENCE [LARGE SCALE GENOMIC DNA]</scope>
    <source>
        <strain evidence="2 3">SORGH_AS_0335</strain>
    </source>
</reference>